<dbReference type="Proteomes" id="UP000278627">
    <property type="component" value="Unassembled WGS sequence"/>
</dbReference>
<feature type="region of interest" description="Disordered" evidence="1">
    <location>
        <begin position="115"/>
        <end position="134"/>
    </location>
</feature>
<feature type="compositionally biased region" description="Basic residues" evidence="1">
    <location>
        <begin position="214"/>
        <end position="226"/>
    </location>
</feature>
<evidence type="ECO:0000313" key="3">
    <source>
        <dbReference type="EMBL" id="VDN90104.1"/>
    </source>
</evidence>
<evidence type="ECO:0000256" key="1">
    <source>
        <dbReference type="SAM" id="MobiDB-lite"/>
    </source>
</evidence>
<feature type="region of interest" description="Disordered" evidence="1">
    <location>
        <begin position="142"/>
        <end position="167"/>
    </location>
</feature>
<feature type="region of interest" description="Disordered" evidence="1">
    <location>
        <begin position="214"/>
        <end position="255"/>
    </location>
</feature>
<sequence length="255" mass="29280">MDSTYSPQIMIRSVSIIIVWIFVVEASRIILHSECKFIFQSDFSTDADRGNGSEEEQWINEMVNGDYNDDDDDNDDDDNDGGDDDDDNDNNNNDYEAFTNENTEDSDIHKDKINEWKSSDNDNENLINDESKNDNNIVAEIITNSSNGNESNGENVSEKEDDDEIDKLEESLSSTKEANIIDYTHSISSAPKHHIWMEKRMIGVVVKKNVRRVKRASRAGNSRKVKVMQERRNNRLDSSNTSENWNHHKHKVTES</sequence>
<gene>
    <name evidence="3" type="ORF">BPAG_LOCUS8918</name>
</gene>
<evidence type="ECO:0000313" key="4">
    <source>
        <dbReference type="Proteomes" id="UP000278627"/>
    </source>
</evidence>
<reference evidence="3 4" key="2">
    <citation type="submission" date="2018-11" db="EMBL/GenBank/DDBJ databases">
        <authorList>
            <consortium name="Pathogen Informatics"/>
        </authorList>
    </citation>
    <scope>NUCLEOTIDE SEQUENCE [LARGE SCALE GENOMIC DNA]</scope>
</reference>
<accession>A0A0N4TKR9</accession>
<protein>
    <submittedName>
        <fullName evidence="5">Prostatic spermine-binding protein-like</fullName>
    </submittedName>
</protein>
<proteinExistence type="predicted"/>
<dbReference type="EMBL" id="UZAD01013143">
    <property type="protein sequence ID" value="VDN90104.1"/>
    <property type="molecule type" value="Genomic_DNA"/>
</dbReference>
<keyword evidence="2" id="KW-1133">Transmembrane helix</keyword>
<organism evidence="5">
    <name type="scientific">Brugia pahangi</name>
    <name type="common">Filarial nematode worm</name>
    <dbReference type="NCBI Taxonomy" id="6280"/>
    <lineage>
        <taxon>Eukaryota</taxon>
        <taxon>Metazoa</taxon>
        <taxon>Ecdysozoa</taxon>
        <taxon>Nematoda</taxon>
        <taxon>Chromadorea</taxon>
        <taxon>Rhabditida</taxon>
        <taxon>Spirurina</taxon>
        <taxon>Spiruromorpha</taxon>
        <taxon>Filarioidea</taxon>
        <taxon>Onchocercidae</taxon>
        <taxon>Brugia</taxon>
    </lineage>
</organism>
<keyword evidence="4" id="KW-1185">Reference proteome</keyword>
<keyword evidence="2" id="KW-0812">Transmembrane</keyword>
<feature type="region of interest" description="Disordered" evidence="1">
    <location>
        <begin position="64"/>
        <end position="108"/>
    </location>
</feature>
<evidence type="ECO:0000256" key="2">
    <source>
        <dbReference type="SAM" id="Phobius"/>
    </source>
</evidence>
<reference evidence="5" key="1">
    <citation type="submission" date="2017-02" db="UniProtKB">
        <authorList>
            <consortium name="WormBaseParasite"/>
        </authorList>
    </citation>
    <scope>IDENTIFICATION</scope>
</reference>
<feature type="compositionally biased region" description="Low complexity" evidence="1">
    <location>
        <begin position="144"/>
        <end position="155"/>
    </location>
</feature>
<name>A0A0N4TKR9_BRUPA</name>
<keyword evidence="2" id="KW-0472">Membrane</keyword>
<dbReference type="WBParaSite" id="BPAG_0000895601-mRNA-1">
    <property type="protein sequence ID" value="BPAG_0000895601-mRNA-1"/>
    <property type="gene ID" value="BPAG_0000895601"/>
</dbReference>
<feature type="transmembrane region" description="Helical" evidence="2">
    <location>
        <begin position="9"/>
        <end position="31"/>
    </location>
</feature>
<feature type="compositionally biased region" description="Acidic residues" evidence="1">
    <location>
        <begin position="67"/>
        <end position="89"/>
    </location>
</feature>
<dbReference type="AlphaFoldDB" id="A0A0N4TKR9"/>
<evidence type="ECO:0000313" key="5">
    <source>
        <dbReference type="WBParaSite" id="BPAG_0000895601-mRNA-1"/>
    </source>
</evidence>